<name>A0A151GAN2_DRECN</name>
<dbReference type="PANTHER" id="PTHR15992">
    <property type="entry name" value="HOLLIDAY JUNCTION RECOGNITION PROTEIN"/>
    <property type="match status" value="1"/>
</dbReference>
<accession>A0A151GAN2</accession>
<protein>
    <recommendedName>
        <fullName evidence="4">Myb-like DNA-binding domain protein</fullName>
    </recommendedName>
</protein>
<dbReference type="InterPro" id="IPR009072">
    <property type="entry name" value="Histone-fold"/>
</dbReference>
<feature type="compositionally biased region" description="Pro residues" evidence="1">
    <location>
        <begin position="712"/>
        <end position="726"/>
    </location>
</feature>
<evidence type="ECO:0000313" key="2">
    <source>
        <dbReference type="EMBL" id="KYK54156.1"/>
    </source>
</evidence>
<keyword evidence="3" id="KW-1185">Reference proteome</keyword>
<feature type="compositionally biased region" description="Basic residues" evidence="1">
    <location>
        <begin position="1"/>
        <end position="12"/>
    </location>
</feature>
<dbReference type="InterPro" id="IPR018465">
    <property type="entry name" value="Scm3/HJURP"/>
</dbReference>
<feature type="region of interest" description="Disordered" evidence="1">
    <location>
        <begin position="268"/>
        <end position="288"/>
    </location>
</feature>
<feature type="region of interest" description="Disordered" evidence="1">
    <location>
        <begin position="1"/>
        <end position="30"/>
    </location>
</feature>
<feature type="compositionally biased region" description="Basic and acidic residues" evidence="1">
    <location>
        <begin position="687"/>
        <end position="702"/>
    </location>
</feature>
<feature type="compositionally biased region" description="Basic residues" evidence="1">
    <location>
        <begin position="434"/>
        <end position="445"/>
    </location>
</feature>
<dbReference type="AlphaFoldDB" id="A0A151GAN2"/>
<reference evidence="2 3" key="1">
    <citation type="journal article" date="2016" name="Sci. Rep.">
        <title>Insights into Adaptations to a Near-Obligate Nematode Endoparasitic Lifestyle from the Finished Genome of Drechmeria coniospora.</title>
        <authorList>
            <person name="Zhang L."/>
            <person name="Zhou Z."/>
            <person name="Guo Q."/>
            <person name="Fokkens L."/>
            <person name="Miskei M."/>
            <person name="Pocsi I."/>
            <person name="Zhang W."/>
            <person name="Chen M."/>
            <person name="Wang L."/>
            <person name="Sun Y."/>
            <person name="Donzelli B.G."/>
            <person name="Gibson D.M."/>
            <person name="Nelson D.R."/>
            <person name="Luo J.G."/>
            <person name="Rep M."/>
            <person name="Liu H."/>
            <person name="Yang S."/>
            <person name="Wang J."/>
            <person name="Krasnoff S.B."/>
            <person name="Xu Y."/>
            <person name="Molnar I."/>
            <person name="Lin M."/>
        </authorList>
    </citation>
    <scope>NUCLEOTIDE SEQUENCE [LARGE SCALE GENOMIC DNA]</scope>
    <source>
        <strain evidence="2 3">ARSEF 6962</strain>
    </source>
</reference>
<dbReference type="Pfam" id="PF10384">
    <property type="entry name" value="Scm3"/>
    <property type="match status" value="1"/>
</dbReference>
<dbReference type="GeneID" id="63718756"/>
<dbReference type="PANTHER" id="PTHR15992:SF5">
    <property type="entry name" value="HOLLIDAY JUNCTION RECOGNITION PROTEIN"/>
    <property type="match status" value="1"/>
</dbReference>
<dbReference type="GO" id="GO:0046982">
    <property type="term" value="F:protein heterodimerization activity"/>
    <property type="evidence" value="ECO:0007669"/>
    <property type="project" value="InterPro"/>
</dbReference>
<evidence type="ECO:0000313" key="3">
    <source>
        <dbReference type="Proteomes" id="UP000076580"/>
    </source>
</evidence>
<feature type="compositionally biased region" description="Basic and acidic residues" evidence="1">
    <location>
        <begin position="421"/>
        <end position="433"/>
    </location>
</feature>
<feature type="compositionally biased region" description="Basic residues" evidence="1">
    <location>
        <begin position="349"/>
        <end position="358"/>
    </location>
</feature>
<dbReference type="EMBL" id="LAYC01000003">
    <property type="protein sequence ID" value="KYK54156.1"/>
    <property type="molecule type" value="Genomic_DNA"/>
</dbReference>
<feature type="region of interest" description="Disordered" evidence="1">
    <location>
        <begin position="477"/>
        <end position="523"/>
    </location>
</feature>
<feature type="compositionally biased region" description="Polar residues" evidence="1">
    <location>
        <begin position="359"/>
        <end position="399"/>
    </location>
</feature>
<dbReference type="Proteomes" id="UP000076580">
    <property type="component" value="Chromosome 03"/>
</dbReference>
<evidence type="ECO:0000256" key="1">
    <source>
        <dbReference type="SAM" id="MobiDB-lite"/>
    </source>
</evidence>
<dbReference type="InParanoid" id="A0A151GAN2"/>
<feature type="region of interest" description="Disordered" evidence="1">
    <location>
        <begin position="337"/>
        <end position="448"/>
    </location>
</feature>
<dbReference type="GO" id="GO:0042393">
    <property type="term" value="F:histone binding"/>
    <property type="evidence" value="ECO:0007669"/>
    <property type="project" value="InterPro"/>
</dbReference>
<dbReference type="RefSeq" id="XP_040653508.1">
    <property type="nucleotide sequence ID" value="XM_040803404.1"/>
</dbReference>
<dbReference type="Gene3D" id="1.10.20.10">
    <property type="entry name" value="Histone, subunit A"/>
    <property type="match status" value="1"/>
</dbReference>
<feature type="compositionally biased region" description="Polar residues" evidence="1">
    <location>
        <begin position="497"/>
        <end position="510"/>
    </location>
</feature>
<comment type="caution">
    <text evidence="2">The sequence shown here is derived from an EMBL/GenBank/DDBJ whole genome shotgun (WGS) entry which is preliminary data.</text>
</comment>
<feature type="compositionally biased region" description="Acidic residues" evidence="1">
    <location>
        <begin position="141"/>
        <end position="151"/>
    </location>
</feature>
<evidence type="ECO:0008006" key="4">
    <source>
        <dbReference type="Google" id="ProtNLM"/>
    </source>
</evidence>
<sequence length="871" mass="95506">MEPPPKRRRHGKSPLDSTDTEDDELGFEPHEVLARRDPAYKLSLDRAYADNRFQSTMAHIFEKYGRDFEGIGDEIDMMTGEIVVNNGHLQNMRSETDVGLRNGNEEAEEDEGILLDELTDDEPDGLLMGPGQCHKAGQEAAEQEAEQEDEDDRILHGHAPSRTSTSLVAFRRPQAPPILPPTTIAPGLLGTRHLPFTPPFSFGGSPLALGISPLDMRSLGLFGSHMAPLEPPDIFPGPSRLLPTPGERYDFLERNGGSSIWAPSYQFKDNEPDGAIQPLRQPPARRTRRMKYIAPSASKGLNEDVDDDIILAGKNFGHDQGSSLSETHERLKDELLITGDAPSSEPSRKPRKRGRPVTRTKSVSHTPQQQQHEKAATQTKKGSTELLSERSTSNGNIPITSREHVEFVADDQGDSTAKQPRHAEQQARFPDKRPRNHAHGGRRRQYKLEVQIPAVDPSRLAEYMAIEDAVKFVADSADEASNNSVSPETEEIPEPQDASTKVNSGVSTSKLLPGRGRREVGTASQATMNSAYILSDDEMPIFFKQTSTSDRKVAKDRIAQRPLPHAASPEREDAIATEKAAVDDKQLVSPRATVCKSVTTTEAAIQKRVTMLKNEQTERIRRLLDEVKNKSTVSNNDAPAFLSRDLLQSTRRQPGPRMEISAHPSKKSSGSRAPRHGGSSNVSEQVAPREEPQVSDETEKGQRRVVSTSVMPPEPATSPIQAPPRKPTAKPSSPICPTPSRPLCTPSKPQTPGHRCIPITRAPSSRRSILSLLSPDPALPVDGADEERDLDELVGLTDVLSTSFLSDSAAPWSSKIWKSSALTTEIYHTPVKKRPTDAVSPGSVIRTPGGTIRSCGINGYRCGRDFCFTCL</sequence>
<feature type="region of interest" description="Disordered" evidence="1">
    <location>
        <begin position="129"/>
        <end position="151"/>
    </location>
</feature>
<proteinExistence type="predicted"/>
<dbReference type="GO" id="GO:0005634">
    <property type="term" value="C:nucleus"/>
    <property type="evidence" value="ECO:0007669"/>
    <property type="project" value="InterPro"/>
</dbReference>
<dbReference type="STRING" id="98403.A0A151GAN2"/>
<feature type="region of interest" description="Disordered" evidence="1">
    <location>
        <begin position="631"/>
        <end position="759"/>
    </location>
</feature>
<organism evidence="2 3">
    <name type="scientific">Drechmeria coniospora</name>
    <name type="common">Nematophagous fungus</name>
    <name type="synonym">Meria coniospora</name>
    <dbReference type="NCBI Taxonomy" id="98403"/>
    <lineage>
        <taxon>Eukaryota</taxon>
        <taxon>Fungi</taxon>
        <taxon>Dikarya</taxon>
        <taxon>Ascomycota</taxon>
        <taxon>Pezizomycotina</taxon>
        <taxon>Sordariomycetes</taxon>
        <taxon>Hypocreomycetidae</taxon>
        <taxon>Hypocreales</taxon>
        <taxon>Ophiocordycipitaceae</taxon>
        <taxon>Drechmeria</taxon>
    </lineage>
</organism>
<gene>
    <name evidence="2" type="ORF">DCS_06113</name>
</gene>